<dbReference type="AlphaFoldDB" id="A0A1Q5P3W2"/>
<protein>
    <recommendedName>
        <fullName evidence="1">Bacterial bifunctional deaminase-reductase C-terminal domain-containing protein</fullName>
    </recommendedName>
</protein>
<dbReference type="InterPro" id="IPR002734">
    <property type="entry name" value="RibDG_C"/>
</dbReference>
<reference evidence="2 3" key="1">
    <citation type="submission" date="2016-12" db="EMBL/GenBank/DDBJ databases">
        <title>Domibacillus sp. SAOS 44 whole genome sequencing.</title>
        <authorList>
            <person name="Verma A."/>
            <person name="Krishnamurthi S."/>
        </authorList>
    </citation>
    <scope>NUCLEOTIDE SEQUENCE [LARGE SCALE GENOMIC DNA]</scope>
    <source>
        <strain evidence="2 3">SAOS 44</strain>
    </source>
</reference>
<dbReference type="Proteomes" id="UP000186524">
    <property type="component" value="Unassembled WGS sequence"/>
</dbReference>
<dbReference type="InterPro" id="IPR024072">
    <property type="entry name" value="DHFR-like_dom_sf"/>
</dbReference>
<gene>
    <name evidence="2" type="ORF">BLL40_09220</name>
</gene>
<dbReference type="GO" id="GO:0009231">
    <property type="term" value="P:riboflavin biosynthetic process"/>
    <property type="evidence" value="ECO:0007669"/>
    <property type="project" value="InterPro"/>
</dbReference>
<dbReference type="InterPro" id="IPR050765">
    <property type="entry name" value="Riboflavin_Biosynth_HTPR"/>
</dbReference>
<accession>A0A1Q5P3W2</accession>
<dbReference type="STRING" id="1714354.BLL40_09220"/>
<dbReference type="Gene3D" id="3.40.430.10">
    <property type="entry name" value="Dihydrofolate Reductase, subunit A"/>
    <property type="match status" value="1"/>
</dbReference>
<dbReference type="EMBL" id="MRWQ01000006">
    <property type="protein sequence ID" value="OKL36888.1"/>
    <property type="molecule type" value="Genomic_DNA"/>
</dbReference>
<evidence type="ECO:0000313" key="2">
    <source>
        <dbReference type="EMBL" id="OKL36888.1"/>
    </source>
</evidence>
<dbReference type="SUPFAM" id="SSF53597">
    <property type="entry name" value="Dihydrofolate reductase-like"/>
    <property type="match status" value="1"/>
</dbReference>
<dbReference type="PANTHER" id="PTHR38011">
    <property type="entry name" value="DIHYDROFOLATE REDUCTASE FAMILY PROTEIN (AFU_ORTHOLOGUE AFUA_8G06820)"/>
    <property type="match status" value="1"/>
</dbReference>
<dbReference type="PANTHER" id="PTHR38011:SF11">
    <property type="entry name" value="2,5-DIAMINO-6-RIBOSYLAMINO-4(3H)-PYRIMIDINONE 5'-PHOSPHATE REDUCTASE"/>
    <property type="match status" value="1"/>
</dbReference>
<comment type="caution">
    <text evidence="2">The sequence shown here is derived from an EMBL/GenBank/DDBJ whole genome shotgun (WGS) entry which is preliminary data.</text>
</comment>
<dbReference type="OrthoDB" id="195113at2"/>
<evidence type="ECO:0000259" key="1">
    <source>
        <dbReference type="Pfam" id="PF01872"/>
    </source>
</evidence>
<dbReference type="Pfam" id="PF01872">
    <property type="entry name" value="RibD_C"/>
    <property type="match status" value="1"/>
</dbReference>
<dbReference type="GO" id="GO:0008703">
    <property type="term" value="F:5-amino-6-(5-phosphoribosylamino)uracil reductase activity"/>
    <property type="evidence" value="ECO:0007669"/>
    <property type="project" value="InterPro"/>
</dbReference>
<sequence>MRNQRKIVLFIAQSLDGYIATKEDSLDWLFKVEGEGDNGYSEFLETIDTILLGKRTYDWIMKHEKGLFPYQNKGCYVFSRSTIGDKDHVTFVNEDIVHFTTSLKNEDGKNIWIVGGGDLLHTFLKEKLVDELILTVAPTIIGDGIPLFKAGHYQLDLSLKGARSFNQFIELHYTVKK</sequence>
<dbReference type="RefSeq" id="WP_073711611.1">
    <property type="nucleotide sequence ID" value="NZ_MRWQ01000006.1"/>
</dbReference>
<feature type="domain" description="Bacterial bifunctional deaminase-reductase C-terminal" evidence="1">
    <location>
        <begin position="5"/>
        <end position="165"/>
    </location>
</feature>
<proteinExistence type="predicted"/>
<organism evidence="2 3">
    <name type="scientific">Domibacillus mangrovi</name>
    <dbReference type="NCBI Taxonomy" id="1714354"/>
    <lineage>
        <taxon>Bacteria</taxon>
        <taxon>Bacillati</taxon>
        <taxon>Bacillota</taxon>
        <taxon>Bacilli</taxon>
        <taxon>Bacillales</taxon>
        <taxon>Bacillaceae</taxon>
        <taxon>Domibacillus</taxon>
    </lineage>
</organism>
<name>A0A1Q5P3W2_9BACI</name>
<keyword evidence="3" id="KW-1185">Reference proteome</keyword>
<evidence type="ECO:0000313" key="3">
    <source>
        <dbReference type="Proteomes" id="UP000186524"/>
    </source>
</evidence>